<dbReference type="SMART" id="SM00825">
    <property type="entry name" value="PKS_KS"/>
    <property type="match status" value="2"/>
</dbReference>
<feature type="domain" description="Ketosynthase family 3 (KS3)" evidence="15">
    <location>
        <begin position="1521"/>
        <end position="1942"/>
    </location>
</feature>
<evidence type="ECO:0000313" key="16">
    <source>
        <dbReference type="EMBL" id="TDP92879.1"/>
    </source>
</evidence>
<dbReference type="InterPro" id="IPR057326">
    <property type="entry name" value="KR_dom"/>
</dbReference>
<dbReference type="InterPro" id="IPR016035">
    <property type="entry name" value="Acyl_Trfase/lysoPLipase"/>
</dbReference>
<dbReference type="FunFam" id="3.40.47.10:FF:000019">
    <property type="entry name" value="Polyketide synthase type I"/>
    <property type="match status" value="2"/>
</dbReference>
<dbReference type="PROSITE" id="PS52004">
    <property type="entry name" value="KS3_2"/>
    <property type="match status" value="2"/>
</dbReference>
<dbReference type="Gene3D" id="1.10.1200.10">
    <property type="entry name" value="ACP-like"/>
    <property type="match status" value="2"/>
</dbReference>
<proteinExistence type="predicted"/>
<dbReference type="InterPro" id="IPR014043">
    <property type="entry name" value="Acyl_transferase_dom"/>
</dbReference>
<evidence type="ECO:0000256" key="5">
    <source>
        <dbReference type="ARBA" id="ARBA00022737"/>
    </source>
</evidence>
<dbReference type="InterPro" id="IPR036736">
    <property type="entry name" value="ACP-like_sf"/>
</dbReference>
<comment type="catalytic activity">
    <reaction evidence="9">
        <text>6 (S)-methylmalonyl-CoA + propanoyl-CoA + 6 NADPH + 12 H(+) = 6-deoxyerythronolide B + 6 CO2 + 6 NADP(+) + 7 CoA + H2O</text>
        <dbReference type="Rhea" id="RHEA:23068"/>
        <dbReference type="ChEBI" id="CHEBI:15377"/>
        <dbReference type="ChEBI" id="CHEBI:15378"/>
        <dbReference type="ChEBI" id="CHEBI:16089"/>
        <dbReference type="ChEBI" id="CHEBI:16526"/>
        <dbReference type="ChEBI" id="CHEBI:57287"/>
        <dbReference type="ChEBI" id="CHEBI:57327"/>
        <dbReference type="ChEBI" id="CHEBI:57392"/>
        <dbReference type="ChEBI" id="CHEBI:57783"/>
        <dbReference type="ChEBI" id="CHEBI:58349"/>
        <dbReference type="EC" id="2.3.1.94"/>
    </reaction>
</comment>
<dbReference type="Gene3D" id="3.30.70.3290">
    <property type="match status" value="2"/>
</dbReference>
<dbReference type="CDD" id="cd00833">
    <property type="entry name" value="PKS"/>
    <property type="match status" value="2"/>
</dbReference>
<comment type="function">
    <text evidence="10">Involved in the biosynthesis of antibiotic erythromycin via the biosynthesis of its aglycone precursor, 6-deoxyerythronolide B (6-dEB).</text>
</comment>
<feature type="domain" description="Carrier" evidence="14">
    <location>
        <begin position="1426"/>
        <end position="1501"/>
    </location>
</feature>
<dbReference type="Pfam" id="PF08659">
    <property type="entry name" value="KR"/>
    <property type="match status" value="2"/>
</dbReference>
<evidence type="ECO:0000259" key="14">
    <source>
        <dbReference type="PROSITE" id="PS50075"/>
    </source>
</evidence>
<evidence type="ECO:0000259" key="15">
    <source>
        <dbReference type="PROSITE" id="PS52004"/>
    </source>
</evidence>
<dbReference type="InterPro" id="IPR006162">
    <property type="entry name" value="Ppantetheine_attach_site"/>
</dbReference>
<dbReference type="InterPro" id="IPR014030">
    <property type="entry name" value="Ketoacyl_synth_N"/>
</dbReference>
<keyword evidence="7" id="KW-0511">Multifunctional enzyme</keyword>
<dbReference type="GO" id="GO:0004312">
    <property type="term" value="F:fatty acid synthase activity"/>
    <property type="evidence" value="ECO:0007669"/>
    <property type="project" value="TreeGrafter"/>
</dbReference>
<dbReference type="RefSeq" id="WP_133853226.1">
    <property type="nucleotide sequence ID" value="NZ_SNXZ01000007.1"/>
</dbReference>
<protein>
    <recommendedName>
        <fullName evidence="13">6-deoxyerythronolide-B synthase</fullName>
        <ecNumber evidence="13">2.3.1.94</ecNumber>
    </recommendedName>
</protein>
<dbReference type="Gene3D" id="3.40.366.10">
    <property type="entry name" value="Malonyl-Coenzyme A Acyl Carrier Protein, domain 2"/>
    <property type="match status" value="2"/>
</dbReference>
<dbReference type="Pfam" id="PF18369">
    <property type="entry name" value="PKS_DE"/>
    <property type="match status" value="2"/>
</dbReference>
<dbReference type="InterPro" id="IPR013968">
    <property type="entry name" value="PKS_KR"/>
</dbReference>
<dbReference type="InterPro" id="IPR009081">
    <property type="entry name" value="PP-bd_ACP"/>
</dbReference>
<organism evidence="16 17">
    <name type="scientific">Labedaea rhizosphaerae</name>
    <dbReference type="NCBI Taxonomy" id="598644"/>
    <lineage>
        <taxon>Bacteria</taxon>
        <taxon>Bacillati</taxon>
        <taxon>Actinomycetota</taxon>
        <taxon>Actinomycetes</taxon>
        <taxon>Pseudonocardiales</taxon>
        <taxon>Pseudonocardiaceae</taxon>
        <taxon>Labedaea</taxon>
    </lineage>
</organism>
<evidence type="ECO:0000256" key="1">
    <source>
        <dbReference type="ARBA" id="ARBA00001957"/>
    </source>
</evidence>
<evidence type="ECO:0000256" key="8">
    <source>
        <dbReference type="ARBA" id="ARBA00023315"/>
    </source>
</evidence>
<dbReference type="SUPFAM" id="SSF53901">
    <property type="entry name" value="Thiolase-like"/>
    <property type="match status" value="2"/>
</dbReference>
<keyword evidence="4 16" id="KW-0808">Transferase</keyword>
<dbReference type="GO" id="GO:0031177">
    <property type="term" value="F:phosphopantetheine binding"/>
    <property type="evidence" value="ECO:0007669"/>
    <property type="project" value="InterPro"/>
</dbReference>
<dbReference type="SUPFAM" id="SSF47336">
    <property type="entry name" value="ACP-like"/>
    <property type="match status" value="2"/>
</dbReference>
<gene>
    <name evidence="16" type="ORF">EV186_107109</name>
</gene>
<dbReference type="FunFam" id="1.10.1200.10:FF:000007">
    <property type="entry name" value="Probable polyketide synthase pks17"/>
    <property type="match status" value="2"/>
</dbReference>
<evidence type="ECO:0000256" key="2">
    <source>
        <dbReference type="ARBA" id="ARBA00022450"/>
    </source>
</evidence>
<dbReference type="GO" id="GO:0006633">
    <property type="term" value="P:fatty acid biosynthetic process"/>
    <property type="evidence" value="ECO:0007669"/>
    <property type="project" value="InterPro"/>
</dbReference>
<dbReference type="InterPro" id="IPR016036">
    <property type="entry name" value="Malonyl_transacylase_ACP-bd"/>
</dbReference>
<dbReference type="GO" id="GO:0047879">
    <property type="term" value="F:erythronolide synthase activity"/>
    <property type="evidence" value="ECO:0007669"/>
    <property type="project" value="UniProtKB-EC"/>
</dbReference>
<evidence type="ECO:0000313" key="17">
    <source>
        <dbReference type="Proteomes" id="UP000295444"/>
    </source>
</evidence>
<accession>A0A4R6S056</accession>
<dbReference type="InterPro" id="IPR050091">
    <property type="entry name" value="PKS_NRPS_Biosynth_Enz"/>
</dbReference>
<dbReference type="SMART" id="SM00823">
    <property type="entry name" value="PKS_PP"/>
    <property type="match status" value="2"/>
</dbReference>
<dbReference type="SMART" id="SM01294">
    <property type="entry name" value="PKS_PP_betabranch"/>
    <property type="match status" value="2"/>
</dbReference>
<dbReference type="InterPro" id="IPR015083">
    <property type="entry name" value="NorB/c/GfsB-D-like_docking"/>
</dbReference>
<dbReference type="InterPro" id="IPR036291">
    <property type="entry name" value="NAD(P)-bd_dom_sf"/>
</dbReference>
<keyword evidence="3" id="KW-0597">Phosphoprotein</keyword>
<sequence length="3093" mass="323896">MTNEAKLLQYLKKVTADLAGTRRQLDEARRRLDGGPATEPIAIVAMSCRYPGGVRTPDELWQLVAGSTDAITGLPEGRGWDVASGEAMGLRGGFVADADRFDAAVFGISPREALTMDPQQRLVLESSWAAFEGAGLDPLSLRGSKTGVFLGAGNSNYAVDADLPDSAEGHLLTGSAASVVSGRVAYTFGLKGPALTVDTACSSSLVAIHLACQSLRAGECTMALAGGVSVMAGLSLFAEFGRQGGLAADGRCKAFADAADGTGWGEGVGVLLLMPLTDALRDGREVLAVIRGSAVNSDGASNGLTAPNGPSQRAVIEQALINAGLTASDVDAVEAHGTGTRLGDPIEAQALLATYGQDRVGDPLWLGSVKSNIGHTQAAAGVAGVIKLVLALRRGLLPPTLHADEPSTHIDWDSGAVRLLTETQTWPDTGRPRRAGVSSFGMSGTNAHAIIEQAPATAPAERTATQPGAVPCLVSGRTADALRAQAERLLSYLDTHQRAEPLDVARSLATGRAALAHRAAVFAGDRAELQRGLREVAAGRGQVRGVAGDGRLAFLFSGQGAQRAGMGRELAAVFPVFAAAFDEVCGRFEDIPWDDQDRLNQTQHAQAALFAFEVALFRLLEAWGVTPDYLVGHSIGELAAAHVAGVLSLDDACALVAARGKLMQALPSGGAMLAVEATEDEVPAGIDIAAVNSPTSLVVSGTEAEIAALEERWQDRRHKRLTVSHAFHSRLMEPMLDEFAAVARTLTYHQPHIQLVTTGDVIDPDHWVRQVRDTVRFADAIARVRADGGSTFLELGPEGALCAHVEHAIPLLRRDRDEPRALLGGLAAAYVSGVRADWTAVFDTWGGRRVELPTYPFEGDRYWLTGRAAGSGVGSGGSADPAENRFWSAVETADVDALAATLGLDAGNGLSTVLPALSSWRKGRRELSTVDSWRYRVQWQPLASLPAPATLGTWLAVLPPVLPGDRTDPVVEALRAHGAQVVELRVTETDRWDLAGTILDTVTEAGGVDGVLSLLGTQDEPHAEHAPMPVGLVTNVLLLQALGDARIHAPLWTCTQGAVTASRADHAPNPMLAQLWGYGRVAALEFPARWGGLVDLPEQLSDGAAEALVAVLAGGHGEDQVAVRDTGVFGRRLVRAPLAGAEPAERWRPSGAVLITGGTGALGARVARWLAGRGATELVITSRSGPTATGAAELVAELAELGVTATVVACDVADRGALARVLGEHPVTAVMHTAGVAESVPLNETGMAEFADVLRAKVGGALNLDALLPDVETFVLFSSIGGIWGSGNAAAYGAANTFLDALAEQRRARGRSATAVAWGPWAGAGMAAGETAEHIAKWGLAPMRPDLGLTALGQALDRDETNLVVSVVDWATFAPIFCTARRSPLIASLPEAAAVLDATQTDAALGDVRTQLTARLVGLPAADRADVLLDVVRTEVAAVLGHASADDVSPQLSFQDLGVDSLTAIEVRDRLGAATGLRLPASLAFDYPKPVTLAAHLLAALDLDGEAVPVPVADEADQAGGDEIAVIGMACRFPGGIADPDQLWRLLADGGEALAPFPADRGWNLEELFGRERGTSYVRAGGFLHDAAEFDAAFFGISPREAVTMDPQQRLLLETTWEAFERAGIDPTSVAGSRTGVFVGSNAQDYSYVLLSSAEDTEGQLVGGTTASIVSGRLAYTFGLEGPTVTVDTACSSSLVALHLAAQALRAGECTLALAGGVTVMSTPGPFVEFSTLSGLSEDGRCKAFADAADGTGWGEGAGILLVERLADARRNGHDVLAVLRGSAINSDGASNGLTAPNGPSQQAVIRQALASAGLRPSDVDVVEAHGTGTTLGDPIEAQALLATYGQDRDRPLWLGAVKSNLGHTQAAAGVAGVMKMILALRHELLPKTLHVDRPSTHVDWTAGEVALLTDAVPWRRGSEPRRAGVSSFGASGTNAHVIIEEPEPVASPERSTVDGPVPLVLSAHDDQALRAQAARLRAHLSDGAVNPADAGFSLATTRATLERRAVVVGDRDELLDGLAALATGKPSAAVVTGSGSAAKPVFVFPGQGSQWPGMAVDLLDASPVFRSEFQACAHALAPYVDFSLVEALREPGELFDRVDVVQPLLFAVMVSLAAVWRTYGVEPAAVVGHSQGELAAAVVCGALSLADAAAVVALRSQAIAEELSGKGGMVSVALALELVRDRIEDWDGALDLAAVNGPGSVVVSGTPEALDDLVRTMTAEGVRAKHLPVDYASHSRQVEAIHDRLRHALAAITPRPSAIPFYSAVTGAPMDTTGLDAEYWYTNLRRTVRFDQATDALLGQGHRVFVEVSPHPVLTSAIQETSASAEVIGTLRRDDAGVRRLLTSLAEAHVRGLAVDWAVALPGARRVDLPTYAFQRKRFWPKPYDLTALTELLPTAASASEGRFWSAVAAGDTESLADTLDVPRADLEPVLPALSAWRRKVTDRSTVDSWRYMVGWRAVPEPVAPVLPGRWLLLTPPNSARVAELCADAMRDRLATVETAVVEPTAAAEIADRLPGEWTGIVSLLALDITPHPEHDVLPVGVTATLSALHAVLEADPDAPLWCVTQGAVGATDDMPDSPEQAQVWGLGRVAALEHPRHWGGLVDLPQEVDERAAARFAAVLARTDGEDQLAVRPSGVFARRLVRATGPGPVRDWKPRGTALITGGTGAIGGHVARWLAGNGAEHLVLVSRRGPHAPDADALSAELTALGAKVTIAACDVADRDDVVALLADLAEAGVQVNAVLHTAGASTLERLEHTVIADLADLVAAKIAGARHLDELLDPARLDAVVYFSSIAGVWGVGRHGGYAVGNAYLDALAQRRRADGVPALSVAWGPWDGGGMVAATEVEPMLRRGVPLIKPEPAMLALQQALDHDDAFVAAAEVDWARFAPAFTVMRPSPLLADLPEVARVLAATPVEAESADSGDFGASIAGLSDVERERAVVELVRTHAAVVLRHDSIAEVPVDKAFRDFGFDSLTAVELRNRLASATGLELPVTVVFDRPTPVALARYLLVKLAPRQVEDDLPGLDELDRLEAALAARADDDIARVRVVLRLESLLAKQRKPAADAGLLAQLGNASNDELFDLVDRDLGVK</sequence>
<dbReference type="EC" id="2.3.1.94" evidence="13"/>
<dbReference type="Pfam" id="PF00550">
    <property type="entry name" value="PP-binding"/>
    <property type="match status" value="2"/>
</dbReference>
<dbReference type="InterPro" id="IPR020806">
    <property type="entry name" value="PKS_PP-bd"/>
</dbReference>
<feature type="domain" description="Carrier" evidence="14">
    <location>
        <begin position="2940"/>
        <end position="3015"/>
    </location>
</feature>
<keyword evidence="5" id="KW-0677">Repeat</keyword>
<dbReference type="InterPro" id="IPR018201">
    <property type="entry name" value="Ketoacyl_synth_AS"/>
</dbReference>
<evidence type="ECO:0000256" key="9">
    <source>
        <dbReference type="ARBA" id="ARBA00052442"/>
    </source>
</evidence>
<evidence type="ECO:0000256" key="11">
    <source>
        <dbReference type="ARBA" id="ARBA00060622"/>
    </source>
</evidence>
<dbReference type="PROSITE" id="PS50075">
    <property type="entry name" value="CARRIER"/>
    <property type="match status" value="2"/>
</dbReference>
<dbReference type="InterPro" id="IPR032821">
    <property type="entry name" value="PKS_assoc"/>
</dbReference>
<dbReference type="Pfam" id="PF00109">
    <property type="entry name" value="ketoacyl-synt"/>
    <property type="match status" value="2"/>
</dbReference>
<dbReference type="PROSITE" id="PS00606">
    <property type="entry name" value="KS3_1"/>
    <property type="match status" value="2"/>
</dbReference>
<comment type="subunit">
    <text evidence="12">Homodimer. Erythronolide synthase is composed of EryAI, EryAII and EryAIII multimodular (2 modules) polypeptides each coding for a functional synthase subunit which participates in 2 of the six FAS-like elongation steps required for formation of the polyketide. Module 1, 2, 3, 4, 5, and 6 participating in biosynthesis steps 1, 2, 3, 4, 5, and 6, respectively.</text>
</comment>
<dbReference type="InterPro" id="IPR014031">
    <property type="entry name" value="Ketoacyl_synth_C"/>
</dbReference>
<dbReference type="SUPFAM" id="SSF52151">
    <property type="entry name" value="FabD/lysophospholipase-like"/>
    <property type="match status" value="2"/>
</dbReference>
<dbReference type="InterPro" id="IPR020841">
    <property type="entry name" value="PKS_Beta-ketoAc_synthase_dom"/>
</dbReference>
<dbReference type="GO" id="GO:0033068">
    <property type="term" value="P:macrolide biosynthetic process"/>
    <property type="evidence" value="ECO:0007669"/>
    <property type="project" value="UniProtKB-ARBA"/>
</dbReference>
<dbReference type="SMART" id="SM00827">
    <property type="entry name" value="PKS_AT"/>
    <property type="match status" value="2"/>
</dbReference>
<dbReference type="PANTHER" id="PTHR43775:SF51">
    <property type="entry name" value="INACTIVE PHENOLPHTHIOCEROL SYNTHESIS POLYKETIDE SYNTHASE TYPE I PKS1-RELATED"/>
    <property type="match status" value="1"/>
</dbReference>
<dbReference type="InterPro" id="IPR001227">
    <property type="entry name" value="Ac_transferase_dom_sf"/>
</dbReference>
<keyword evidence="8" id="KW-0012">Acyltransferase</keyword>
<dbReference type="GO" id="GO:0004315">
    <property type="term" value="F:3-oxoacyl-[acyl-carrier-protein] synthase activity"/>
    <property type="evidence" value="ECO:0007669"/>
    <property type="project" value="InterPro"/>
</dbReference>
<dbReference type="EMBL" id="SNXZ01000007">
    <property type="protein sequence ID" value="TDP92879.1"/>
    <property type="molecule type" value="Genomic_DNA"/>
</dbReference>
<dbReference type="InterPro" id="IPR016039">
    <property type="entry name" value="Thiolase-like"/>
</dbReference>
<evidence type="ECO:0000256" key="10">
    <source>
        <dbReference type="ARBA" id="ARBA00060158"/>
    </source>
</evidence>
<dbReference type="OrthoDB" id="9778690at2"/>
<evidence type="ECO:0000256" key="3">
    <source>
        <dbReference type="ARBA" id="ARBA00022553"/>
    </source>
</evidence>
<reference evidence="16 17" key="1">
    <citation type="submission" date="2019-03" db="EMBL/GenBank/DDBJ databases">
        <title>Genomic Encyclopedia of Type Strains, Phase IV (KMG-IV): sequencing the most valuable type-strain genomes for metagenomic binning, comparative biology and taxonomic classification.</title>
        <authorList>
            <person name="Goeker M."/>
        </authorList>
    </citation>
    <scope>NUCLEOTIDE SEQUENCE [LARGE SCALE GENOMIC DNA]</scope>
    <source>
        <strain evidence="16 17">DSM 45361</strain>
    </source>
</reference>
<dbReference type="Pfam" id="PF16197">
    <property type="entry name" value="KAsynt_C_assoc"/>
    <property type="match status" value="2"/>
</dbReference>
<comment type="pathway">
    <text evidence="11">Antibiotic biosynthesis; erythromycin biosynthesis.</text>
</comment>
<evidence type="ECO:0000256" key="12">
    <source>
        <dbReference type="ARBA" id="ARBA00063272"/>
    </source>
</evidence>
<dbReference type="Pfam" id="PF02801">
    <property type="entry name" value="Ketoacyl-synt_C"/>
    <property type="match status" value="2"/>
</dbReference>
<evidence type="ECO:0000256" key="13">
    <source>
        <dbReference type="ARBA" id="ARBA00066981"/>
    </source>
</evidence>
<evidence type="ECO:0000256" key="7">
    <source>
        <dbReference type="ARBA" id="ARBA00023268"/>
    </source>
</evidence>
<evidence type="ECO:0000256" key="4">
    <source>
        <dbReference type="ARBA" id="ARBA00022679"/>
    </source>
</evidence>
<name>A0A4R6S056_LABRH</name>
<dbReference type="SMART" id="SM00822">
    <property type="entry name" value="PKS_KR"/>
    <property type="match status" value="2"/>
</dbReference>
<dbReference type="PROSITE" id="PS00012">
    <property type="entry name" value="PHOSPHOPANTETHEINE"/>
    <property type="match status" value="2"/>
</dbReference>
<feature type="domain" description="Ketosynthase family 3 (KS3)" evidence="15">
    <location>
        <begin position="38"/>
        <end position="453"/>
    </location>
</feature>
<dbReference type="InterPro" id="IPR041618">
    <property type="entry name" value="PKS_DE"/>
</dbReference>
<dbReference type="SUPFAM" id="SSF55048">
    <property type="entry name" value="Probable ACP-binding domain of malonyl-CoA ACP transacylase"/>
    <property type="match status" value="2"/>
</dbReference>
<dbReference type="FunFam" id="3.40.366.10:FF:000002">
    <property type="entry name" value="Probable polyketide synthase 2"/>
    <property type="match status" value="1"/>
</dbReference>
<keyword evidence="6" id="KW-0045">Antibiotic biosynthesis</keyword>
<dbReference type="Gene3D" id="6.10.140.1830">
    <property type="match status" value="2"/>
</dbReference>
<dbReference type="PANTHER" id="PTHR43775">
    <property type="entry name" value="FATTY ACID SYNTHASE"/>
    <property type="match status" value="1"/>
</dbReference>
<dbReference type="Pfam" id="PF08990">
    <property type="entry name" value="Docking"/>
    <property type="match status" value="1"/>
</dbReference>
<dbReference type="CDD" id="cd08952">
    <property type="entry name" value="KR_1_SDR_x"/>
    <property type="match status" value="2"/>
</dbReference>
<keyword evidence="2" id="KW-0596">Phosphopantetheine</keyword>
<dbReference type="SUPFAM" id="SSF51735">
    <property type="entry name" value="NAD(P)-binding Rossmann-fold domains"/>
    <property type="match status" value="4"/>
</dbReference>
<dbReference type="NCBIfam" id="NF045894">
    <property type="entry name" value="PKS_plus_SDR"/>
    <property type="match status" value="2"/>
</dbReference>
<dbReference type="Gene3D" id="3.40.47.10">
    <property type="match status" value="2"/>
</dbReference>
<evidence type="ECO:0000256" key="6">
    <source>
        <dbReference type="ARBA" id="ARBA00023194"/>
    </source>
</evidence>
<dbReference type="Pfam" id="PF00698">
    <property type="entry name" value="Acyl_transf_1"/>
    <property type="match status" value="2"/>
</dbReference>
<comment type="caution">
    <text evidence="16">The sequence shown here is derived from an EMBL/GenBank/DDBJ whole genome shotgun (WGS) entry which is preliminary data.</text>
</comment>
<comment type="cofactor">
    <cofactor evidence="1">
        <name>pantetheine 4'-phosphate</name>
        <dbReference type="ChEBI" id="CHEBI:47942"/>
    </cofactor>
</comment>
<dbReference type="Gene3D" id="3.40.50.720">
    <property type="entry name" value="NAD(P)-binding Rossmann-like Domain"/>
    <property type="match status" value="2"/>
</dbReference>
<dbReference type="Proteomes" id="UP000295444">
    <property type="component" value="Unassembled WGS sequence"/>
</dbReference>
<keyword evidence="17" id="KW-1185">Reference proteome</keyword>